<dbReference type="PANTHER" id="PTHR47784:SF5">
    <property type="entry name" value="STEROL UPTAKE CONTROL PROTEIN 2"/>
    <property type="match status" value="1"/>
</dbReference>
<proteinExistence type="predicted"/>
<dbReference type="PANTHER" id="PTHR47784">
    <property type="entry name" value="STEROL UPTAKE CONTROL PROTEIN 2"/>
    <property type="match status" value="1"/>
</dbReference>
<dbReference type="InterPro" id="IPR053157">
    <property type="entry name" value="Sterol_Uptake_Regulator"/>
</dbReference>
<protein>
    <submittedName>
        <fullName evidence="1">Uncharacterized protein</fullName>
    </submittedName>
</protein>
<gene>
    <name evidence="1" type="ORF">FE257_006665</name>
</gene>
<dbReference type="Proteomes" id="UP001194746">
    <property type="component" value="Unassembled WGS sequence"/>
</dbReference>
<dbReference type="GO" id="GO:0001228">
    <property type="term" value="F:DNA-binding transcription activator activity, RNA polymerase II-specific"/>
    <property type="evidence" value="ECO:0007669"/>
    <property type="project" value="TreeGrafter"/>
</dbReference>
<reference evidence="1" key="1">
    <citation type="journal article" date="2019" name="Beilstein J. Org. Chem.">
        <title>Nanangenines: drimane sesquiterpenoids as the dominant metabolite cohort of a novel Australian fungus, Aspergillus nanangensis.</title>
        <authorList>
            <person name="Lacey H.J."/>
            <person name="Gilchrist C.L.M."/>
            <person name="Crombie A."/>
            <person name="Kalaitzis J.A."/>
            <person name="Vuong D."/>
            <person name="Rutledge P.J."/>
            <person name="Turner P."/>
            <person name="Pitt J.I."/>
            <person name="Lacey E."/>
            <person name="Chooi Y.H."/>
            <person name="Piggott A.M."/>
        </authorList>
    </citation>
    <scope>NUCLEOTIDE SEQUENCE</scope>
    <source>
        <strain evidence="1">MST-FP2251</strain>
    </source>
</reference>
<dbReference type="AlphaFoldDB" id="A0AAD4CNV8"/>
<comment type="caution">
    <text evidence="1">The sequence shown here is derived from an EMBL/GenBank/DDBJ whole genome shotgun (WGS) entry which is preliminary data.</text>
</comment>
<dbReference type="EMBL" id="VCAU01000030">
    <property type="protein sequence ID" value="KAF9889985.1"/>
    <property type="molecule type" value="Genomic_DNA"/>
</dbReference>
<name>A0AAD4CNV8_ASPNN</name>
<accession>A0AAD4CNV8</accession>
<keyword evidence="2" id="KW-1185">Reference proteome</keyword>
<reference evidence="1" key="2">
    <citation type="submission" date="2020-02" db="EMBL/GenBank/DDBJ databases">
        <authorList>
            <person name="Gilchrist C.L.M."/>
            <person name="Chooi Y.-H."/>
        </authorList>
    </citation>
    <scope>NUCLEOTIDE SEQUENCE</scope>
    <source>
        <strain evidence="1">MST-FP2251</strain>
    </source>
</reference>
<evidence type="ECO:0000313" key="2">
    <source>
        <dbReference type="Proteomes" id="UP001194746"/>
    </source>
</evidence>
<evidence type="ECO:0000313" key="1">
    <source>
        <dbReference type="EMBL" id="KAF9889985.1"/>
    </source>
</evidence>
<organism evidence="1 2">
    <name type="scientific">Aspergillus nanangensis</name>
    <dbReference type="NCBI Taxonomy" id="2582783"/>
    <lineage>
        <taxon>Eukaryota</taxon>
        <taxon>Fungi</taxon>
        <taxon>Dikarya</taxon>
        <taxon>Ascomycota</taxon>
        <taxon>Pezizomycotina</taxon>
        <taxon>Eurotiomycetes</taxon>
        <taxon>Eurotiomycetidae</taxon>
        <taxon>Eurotiales</taxon>
        <taxon>Aspergillaceae</taxon>
        <taxon>Aspergillus</taxon>
        <taxon>Aspergillus subgen. Circumdati</taxon>
    </lineage>
</organism>
<sequence length="258" mass="28820">MHGILSLSALHLAKLRPENQSLYLNLSVAHQDPGLSNFRDQLLQISPANSKAMFAFSSVVVAFAFGYAVTASAAGPSPELLHTPSLEELFRVFMLARGAHNIVQSVSESLRGSNFAPVFDFDETNVVMPDDVTRALGELDSLNLQCQMDGPPETLQAYQKAIDTLRSLSFTVYTGRPSLTLAAGWAIRLPSEFMDHLQTYQPLSLVVLAHYCVFLHAERDHWCLNQWGAAVMRDIWQLLDDSWRPHVQWAMTTIFESQ</sequence>